<dbReference type="STRING" id="203124.Tery_3292"/>
<dbReference type="EMBL" id="CP000393">
    <property type="protein sequence ID" value="ABG52400.1"/>
    <property type="molecule type" value="Genomic_DNA"/>
</dbReference>
<reference evidence="1" key="1">
    <citation type="submission" date="2006-06" db="EMBL/GenBank/DDBJ databases">
        <title>Complete sequence of Trichodesmium erythraeum IMS101.</title>
        <authorList>
            <consortium name="US DOE Joint Genome Institute"/>
            <person name="Copeland A."/>
            <person name="Lucas S."/>
            <person name="Lapidus A."/>
            <person name="Barry K."/>
            <person name="Detter J.C."/>
            <person name="Glavina del Rio T."/>
            <person name="Hammon N."/>
            <person name="Israni S."/>
            <person name="Dalin E."/>
            <person name="Tice H."/>
            <person name="Pitluck S."/>
            <person name="Kiss H."/>
            <person name="Munk A.C."/>
            <person name="Brettin T."/>
            <person name="Bruce D."/>
            <person name="Han C."/>
            <person name="Tapia R."/>
            <person name="Gilna P."/>
            <person name="Schmutz J."/>
            <person name="Larimer F."/>
            <person name="Land M."/>
            <person name="Hauser L."/>
            <person name="Kyrpides N."/>
            <person name="Kim E."/>
            <person name="Richardson P."/>
        </authorList>
    </citation>
    <scope>NUCLEOTIDE SEQUENCE [LARGE SCALE GENOMIC DNA]</scope>
    <source>
        <strain evidence="1">IMS101</strain>
    </source>
</reference>
<dbReference type="eggNOG" id="ENOG502ZW30">
    <property type="taxonomic scope" value="Bacteria"/>
</dbReference>
<protein>
    <submittedName>
        <fullName evidence="1">Uncharacterized protein</fullName>
    </submittedName>
</protein>
<proteinExistence type="predicted"/>
<name>Q10ZC4_TRIEI</name>
<sequence length="164" mass="18582">MDETLKKNVPIALAIATEKASSELIIINILLEIKRQLQISFFSGIDFSVDKDKGLNEFCDFIISQSPKQLYLDTPVVVLVEAKSENIVSVLGKCIAEMVAVEIYNKQDGKDVSFIYGVVTTGYVWKFLKLEKNVVFIDAENYYIKNSRKIIRIFVEMVSSIKCL</sequence>
<dbReference type="KEGG" id="ter:Tery_3292"/>
<accession>Q10ZC4</accession>
<evidence type="ECO:0000313" key="1">
    <source>
        <dbReference type="EMBL" id="ABG52400.1"/>
    </source>
</evidence>
<dbReference type="AlphaFoldDB" id="Q10ZC4"/>
<gene>
    <name evidence="1" type="ordered locus">Tery_3292</name>
</gene>
<dbReference type="HOGENOM" id="CLU_084165_1_0_3"/>
<dbReference type="RefSeq" id="WP_011612745.1">
    <property type="nucleotide sequence ID" value="NC_008312.1"/>
</dbReference>
<organism evidence="1">
    <name type="scientific">Trichodesmium erythraeum (strain IMS101)</name>
    <dbReference type="NCBI Taxonomy" id="203124"/>
    <lineage>
        <taxon>Bacteria</taxon>
        <taxon>Bacillati</taxon>
        <taxon>Cyanobacteriota</taxon>
        <taxon>Cyanophyceae</taxon>
        <taxon>Oscillatoriophycideae</taxon>
        <taxon>Oscillatoriales</taxon>
        <taxon>Microcoleaceae</taxon>
        <taxon>Trichodesmium</taxon>
    </lineage>
</organism>